<name>A0A7C3Z265_UNCW3</name>
<accession>A0A7C3Z265</accession>
<sequence>MEVSMIKLIIFLLLFSPENEDRGIRFSISIQPRDSKDTFWLTPILRKPLSLSSHYSLRDYDTLFNDDGIPWWRFLTVPEKWWAQKFSPGVPCTLKKVLIMTHSFERTEGNLYLWRDSAGLPGEVIFGPIRFESDSIINWQEVDIPDTVIFGNFWVGLSPPYQLELVTDRRYNYRGCVAFSENGITWHRAEWLPWGDFMIRVLCLLTGERHEIGVWQVLAPTLLPFEQNVPISAVVQNLGNTSEDSLPISYFVYDEENNLVASDTELFTLRVREIDTIRFSRFWRTRNRGRNLITVKNLLPDCLPENDSSRRKVFVHRYPTTLQYDDGTLEGCFGLGVDSFGRFAMKFTPPYYPCLIESLKLYLLEDQRAIGLIFDDDGPDGGPGTILWIGSINAYDEGWYTINLSTQGIIIPSGSFYASYQNAPRRACEIMGDMTEPLTELDWTCYDGFWEGNKGLAEYGIRVSVNYPIGLEEEKKIRESFLITPNPVRNQCPILIPGGERKELLIINASGRVCSRRTFSGEKTEEFVWNLPPGVYFLELRNEKMRLRKRILSLR</sequence>
<reference evidence="1" key="1">
    <citation type="journal article" date="2020" name="mSystems">
        <title>Genome- and Community-Level Interaction Insights into Carbon Utilization and Element Cycling Functions of Hydrothermarchaeota in Hydrothermal Sediment.</title>
        <authorList>
            <person name="Zhou Z."/>
            <person name="Liu Y."/>
            <person name="Xu W."/>
            <person name="Pan J."/>
            <person name="Luo Z.H."/>
            <person name="Li M."/>
        </authorList>
    </citation>
    <scope>NUCLEOTIDE SEQUENCE [LARGE SCALE GENOMIC DNA]</scope>
    <source>
        <strain evidence="1">SpSt-906</strain>
    </source>
</reference>
<organism evidence="1">
    <name type="scientific">candidate division WOR-3 bacterium</name>
    <dbReference type="NCBI Taxonomy" id="2052148"/>
    <lineage>
        <taxon>Bacteria</taxon>
        <taxon>Bacteria division WOR-3</taxon>
    </lineage>
</organism>
<proteinExistence type="predicted"/>
<dbReference type="AlphaFoldDB" id="A0A7C3Z265"/>
<protein>
    <submittedName>
        <fullName evidence="1">T9SS type A sorting domain-containing protein</fullName>
    </submittedName>
</protein>
<dbReference type="InterPro" id="IPR026444">
    <property type="entry name" value="Secre_tail"/>
</dbReference>
<evidence type="ECO:0000313" key="1">
    <source>
        <dbReference type="EMBL" id="HGE98658.1"/>
    </source>
</evidence>
<dbReference type="EMBL" id="DTMQ01000009">
    <property type="protein sequence ID" value="HGE98658.1"/>
    <property type="molecule type" value="Genomic_DNA"/>
</dbReference>
<dbReference type="NCBIfam" id="TIGR04183">
    <property type="entry name" value="Por_Secre_tail"/>
    <property type="match status" value="1"/>
</dbReference>
<comment type="caution">
    <text evidence="1">The sequence shown here is derived from an EMBL/GenBank/DDBJ whole genome shotgun (WGS) entry which is preliminary data.</text>
</comment>
<gene>
    <name evidence="1" type="ORF">ENX07_01095</name>
</gene>